<feature type="signal peptide" evidence="1">
    <location>
        <begin position="1"/>
        <end position="26"/>
    </location>
</feature>
<evidence type="ECO:0000313" key="2">
    <source>
        <dbReference type="EMBL" id="BAY86563.1"/>
    </source>
</evidence>
<organism evidence="2 3">
    <name type="scientific">Calothrix parasitica NIES-267</name>
    <dbReference type="NCBI Taxonomy" id="1973488"/>
    <lineage>
        <taxon>Bacteria</taxon>
        <taxon>Bacillati</taxon>
        <taxon>Cyanobacteriota</taxon>
        <taxon>Cyanophyceae</taxon>
        <taxon>Nostocales</taxon>
        <taxon>Calotrichaceae</taxon>
        <taxon>Calothrix</taxon>
    </lineage>
</organism>
<proteinExistence type="predicted"/>
<evidence type="ECO:0000256" key="1">
    <source>
        <dbReference type="SAM" id="SignalP"/>
    </source>
</evidence>
<dbReference type="AlphaFoldDB" id="A0A1Z4LZB2"/>
<keyword evidence="3" id="KW-1185">Reference proteome</keyword>
<reference evidence="2 3" key="1">
    <citation type="submission" date="2017-06" db="EMBL/GenBank/DDBJ databases">
        <title>Genome sequencing of cyanobaciteial culture collection at National Institute for Environmental Studies (NIES).</title>
        <authorList>
            <person name="Hirose Y."/>
            <person name="Shimura Y."/>
            <person name="Fujisawa T."/>
            <person name="Nakamura Y."/>
            <person name="Kawachi M."/>
        </authorList>
    </citation>
    <scope>NUCLEOTIDE SEQUENCE [LARGE SCALE GENOMIC DNA]</scope>
    <source>
        <strain evidence="2 3">NIES-267</strain>
    </source>
</reference>
<dbReference type="Proteomes" id="UP000218418">
    <property type="component" value="Chromosome"/>
</dbReference>
<keyword evidence="1" id="KW-0732">Signal</keyword>
<evidence type="ECO:0008006" key="4">
    <source>
        <dbReference type="Google" id="ProtNLM"/>
    </source>
</evidence>
<dbReference type="EMBL" id="AP018227">
    <property type="protein sequence ID" value="BAY86563.1"/>
    <property type="molecule type" value="Genomic_DNA"/>
</dbReference>
<name>A0A1Z4LZB2_9CYAN</name>
<evidence type="ECO:0000313" key="3">
    <source>
        <dbReference type="Proteomes" id="UP000218418"/>
    </source>
</evidence>
<sequence>MNKKFFLTLLSSPVLFSSMVSMAVFAQPASANETVNPTPSRFSCGRKAPVAVATPSVGCTRMRRNSTPEVNGQRGLRPGELPELEFTDEESDASVALFGCDCPACLNALRQIRGLPPMT</sequence>
<accession>A0A1Z4LZB2</accession>
<gene>
    <name evidence="2" type="ORF">NIES267_60730</name>
</gene>
<protein>
    <recommendedName>
        <fullName evidence="4">Secreted protein</fullName>
    </recommendedName>
</protein>
<feature type="chain" id="PRO_5013278108" description="Secreted protein" evidence="1">
    <location>
        <begin position="27"/>
        <end position="119"/>
    </location>
</feature>
<dbReference type="OrthoDB" id="513268at2"/>